<dbReference type="InterPro" id="IPR011576">
    <property type="entry name" value="Pyridox_Oxase_N"/>
</dbReference>
<dbReference type="AlphaFoldDB" id="A0A7Z0DBS3"/>
<dbReference type="InterPro" id="IPR052019">
    <property type="entry name" value="F420H2_bilvrd_red/Heme_oxyg"/>
</dbReference>
<dbReference type="PANTHER" id="PTHR35176">
    <property type="entry name" value="HEME OXYGENASE HI_0854-RELATED"/>
    <property type="match status" value="1"/>
</dbReference>
<dbReference type="InterPro" id="IPR019920">
    <property type="entry name" value="F420-binding_dom_put"/>
</dbReference>
<comment type="caution">
    <text evidence="3">The sequence shown here is derived from an EMBL/GenBank/DDBJ whole genome shotgun (WGS) entry which is preliminary data.</text>
</comment>
<dbReference type="RefSeq" id="WP_179446069.1">
    <property type="nucleotide sequence ID" value="NZ_JACBZS010000001.1"/>
</dbReference>
<reference evidence="3 4" key="1">
    <citation type="submission" date="2020-07" db="EMBL/GenBank/DDBJ databases">
        <title>Sequencing the genomes of 1000 actinobacteria strains.</title>
        <authorList>
            <person name="Klenk H.-P."/>
        </authorList>
    </citation>
    <scope>NUCLEOTIDE SEQUENCE [LARGE SCALE GENOMIC DNA]</scope>
    <source>
        <strain evidence="3 4">DSM 103164</strain>
    </source>
</reference>
<evidence type="ECO:0000313" key="4">
    <source>
        <dbReference type="Proteomes" id="UP000527616"/>
    </source>
</evidence>
<organism evidence="3 4">
    <name type="scientific">Naumannella cuiyingiana</name>
    <dbReference type="NCBI Taxonomy" id="1347891"/>
    <lineage>
        <taxon>Bacteria</taxon>
        <taxon>Bacillati</taxon>
        <taxon>Actinomycetota</taxon>
        <taxon>Actinomycetes</taxon>
        <taxon>Propionibacteriales</taxon>
        <taxon>Propionibacteriaceae</taxon>
        <taxon>Naumannella</taxon>
    </lineage>
</organism>
<evidence type="ECO:0000259" key="2">
    <source>
        <dbReference type="Pfam" id="PF01243"/>
    </source>
</evidence>
<dbReference type="PANTHER" id="PTHR35176:SF2">
    <property type="entry name" value="F420H(2)-DEPENDENT REDUCTASE RV1155"/>
    <property type="match status" value="1"/>
</dbReference>
<accession>A0A7Z0DBS3</accession>
<gene>
    <name evidence="3" type="ORF">GGQ54_002959</name>
</gene>
<dbReference type="NCBIfam" id="TIGR03618">
    <property type="entry name" value="Rv1155_F420"/>
    <property type="match status" value="1"/>
</dbReference>
<dbReference type="GO" id="GO:0005829">
    <property type="term" value="C:cytosol"/>
    <property type="evidence" value="ECO:0007669"/>
    <property type="project" value="TreeGrafter"/>
</dbReference>
<keyword evidence="4" id="KW-1185">Reference proteome</keyword>
<dbReference type="InterPro" id="IPR012349">
    <property type="entry name" value="Split_barrel_FMN-bd"/>
</dbReference>
<protein>
    <submittedName>
        <fullName evidence="3">PPOX class probable F420-dependent enzyme</fullName>
    </submittedName>
</protein>
<evidence type="ECO:0000313" key="3">
    <source>
        <dbReference type="EMBL" id="NYI72399.1"/>
    </source>
</evidence>
<dbReference type="GO" id="GO:0070967">
    <property type="term" value="F:coenzyme F420 binding"/>
    <property type="evidence" value="ECO:0007669"/>
    <property type="project" value="TreeGrafter"/>
</dbReference>
<keyword evidence="1" id="KW-0560">Oxidoreductase</keyword>
<evidence type="ECO:0000256" key="1">
    <source>
        <dbReference type="ARBA" id="ARBA00023002"/>
    </source>
</evidence>
<proteinExistence type="predicted"/>
<dbReference type="GO" id="GO:0016627">
    <property type="term" value="F:oxidoreductase activity, acting on the CH-CH group of donors"/>
    <property type="evidence" value="ECO:0007669"/>
    <property type="project" value="TreeGrafter"/>
</dbReference>
<sequence>MDISVALDFAAANHRAVLGTRRRDGGPQLSPVVAGVIDGALVVSSRAGLAKVSNLRRDPAATLLIMTDAFFGPWVQVEGPATIRDQSDPRTLGLLEDVYRSIAGEHPDWADYRRAMIEEDRVVIEIRPERAAGVPPRG</sequence>
<dbReference type="EMBL" id="JACBZS010000001">
    <property type="protein sequence ID" value="NYI72399.1"/>
    <property type="molecule type" value="Genomic_DNA"/>
</dbReference>
<name>A0A7Z0DBS3_9ACTN</name>
<dbReference type="Pfam" id="PF01243">
    <property type="entry name" value="PNPOx_N"/>
    <property type="match status" value="1"/>
</dbReference>
<dbReference type="Gene3D" id="2.30.110.10">
    <property type="entry name" value="Electron Transport, Fmn-binding Protein, Chain A"/>
    <property type="match status" value="1"/>
</dbReference>
<dbReference type="Proteomes" id="UP000527616">
    <property type="component" value="Unassembled WGS sequence"/>
</dbReference>
<feature type="domain" description="Pyridoxamine 5'-phosphate oxidase N-terminal" evidence="2">
    <location>
        <begin position="8"/>
        <end position="132"/>
    </location>
</feature>
<dbReference type="SUPFAM" id="SSF50475">
    <property type="entry name" value="FMN-binding split barrel"/>
    <property type="match status" value="1"/>
</dbReference>